<dbReference type="EMBL" id="JBEWSZ010000001">
    <property type="protein sequence ID" value="MET2825418.1"/>
    <property type="molecule type" value="Genomic_DNA"/>
</dbReference>
<dbReference type="Proteomes" id="UP001548832">
    <property type="component" value="Unassembled WGS sequence"/>
</dbReference>
<evidence type="ECO:0000313" key="1">
    <source>
        <dbReference type="EMBL" id="MET2825418.1"/>
    </source>
</evidence>
<protein>
    <submittedName>
        <fullName evidence="1">Uncharacterized protein</fullName>
    </submittedName>
</protein>
<sequence>MMDQGALRLASHAIGVGWWTSLLQGVVACPKVRKSTNENSKRGAEMIRRTTGVITALALLTASPAAAFGNSTSYEKTALSGQEIYVFMNATLNPDCSSMGKDEVRAVSGPSHGNFRLVSGKIYPSFSKGNVRYKCNVRQVQGVRGLYRSKPGFKGHDQVTLSIHTFTGNARTVVVSINVE</sequence>
<reference evidence="1 2" key="1">
    <citation type="submission" date="2024-06" db="EMBL/GenBank/DDBJ databases">
        <authorList>
            <person name="Kim D.-U."/>
        </authorList>
    </citation>
    <scope>NUCLEOTIDE SEQUENCE [LARGE SCALE GENOMIC DNA]</scope>
    <source>
        <strain evidence="1 2">KACC15460</strain>
    </source>
</reference>
<proteinExistence type="predicted"/>
<comment type="caution">
    <text evidence="1">The sequence shown here is derived from an EMBL/GenBank/DDBJ whole genome shotgun (WGS) entry which is preliminary data.</text>
</comment>
<gene>
    <name evidence="1" type="ORF">ABVQ20_00340</name>
</gene>
<evidence type="ECO:0000313" key="2">
    <source>
        <dbReference type="Proteomes" id="UP001548832"/>
    </source>
</evidence>
<accession>A0ABV2D7F7</accession>
<keyword evidence="2" id="KW-1185">Reference proteome</keyword>
<name>A0ABV2D7F7_9HYPH</name>
<organism evidence="1 2">
    <name type="scientific">Mesorhizobium shangrilense</name>
    <dbReference type="NCBI Taxonomy" id="460060"/>
    <lineage>
        <taxon>Bacteria</taxon>
        <taxon>Pseudomonadati</taxon>
        <taxon>Pseudomonadota</taxon>
        <taxon>Alphaproteobacteria</taxon>
        <taxon>Hyphomicrobiales</taxon>
        <taxon>Phyllobacteriaceae</taxon>
        <taxon>Mesorhizobium</taxon>
    </lineage>
</organism>
<dbReference type="RefSeq" id="WP_354457512.1">
    <property type="nucleotide sequence ID" value="NZ_JBEWSZ010000001.1"/>
</dbReference>